<keyword evidence="4 7" id="KW-0255">Endonuclease</keyword>
<feature type="binding site" evidence="7">
    <location>
        <position position="94"/>
    </location>
    <ligand>
        <name>Zn(2+)</name>
        <dbReference type="ChEBI" id="CHEBI:29105"/>
        <note>catalytic</note>
    </ligand>
</feature>
<dbReference type="GO" id="GO:0006364">
    <property type="term" value="P:rRNA processing"/>
    <property type="evidence" value="ECO:0007669"/>
    <property type="project" value="UniProtKB-UniRule"/>
</dbReference>
<name>A0A1G2V2K7_9BACT</name>
<keyword evidence="7" id="KW-0698">rRNA processing</keyword>
<dbReference type="GO" id="GO:0008270">
    <property type="term" value="F:zinc ion binding"/>
    <property type="evidence" value="ECO:0007669"/>
    <property type="project" value="UniProtKB-UniRule"/>
</dbReference>
<accession>A0A1G2V2K7</accession>
<dbReference type="GO" id="GO:0004222">
    <property type="term" value="F:metalloendopeptidase activity"/>
    <property type="evidence" value="ECO:0007669"/>
    <property type="project" value="InterPro"/>
</dbReference>
<protein>
    <recommendedName>
        <fullName evidence="7">Endoribonuclease YbeY</fullName>
        <ecNumber evidence="7">3.1.-.-</ecNumber>
    </recommendedName>
</protein>
<proteinExistence type="inferred from homology"/>
<dbReference type="GO" id="GO:0005737">
    <property type="term" value="C:cytoplasm"/>
    <property type="evidence" value="ECO:0007669"/>
    <property type="project" value="UniProtKB-SubCell"/>
</dbReference>
<reference evidence="8 9" key="1">
    <citation type="journal article" date="2016" name="Nat. Commun.">
        <title>Thousands of microbial genomes shed light on interconnected biogeochemical processes in an aquifer system.</title>
        <authorList>
            <person name="Anantharaman K."/>
            <person name="Brown C.T."/>
            <person name="Hug L.A."/>
            <person name="Sharon I."/>
            <person name="Castelle C.J."/>
            <person name="Probst A.J."/>
            <person name="Thomas B.C."/>
            <person name="Singh A."/>
            <person name="Wilkins M.J."/>
            <person name="Karaoz U."/>
            <person name="Brodie E.L."/>
            <person name="Williams K.H."/>
            <person name="Hubbard S.S."/>
            <person name="Banfield J.F."/>
        </authorList>
    </citation>
    <scope>NUCLEOTIDE SEQUENCE [LARGE SCALE GENOMIC DNA]</scope>
</reference>
<evidence type="ECO:0000256" key="1">
    <source>
        <dbReference type="ARBA" id="ARBA00010875"/>
    </source>
</evidence>
<dbReference type="AlphaFoldDB" id="A0A1G2V2K7"/>
<evidence type="ECO:0000313" key="9">
    <source>
        <dbReference type="Proteomes" id="UP000177697"/>
    </source>
</evidence>
<dbReference type="PANTHER" id="PTHR46986">
    <property type="entry name" value="ENDORIBONUCLEASE YBEY, CHLOROPLASTIC"/>
    <property type="match status" value="1"/>
</dbReference>
<comment type="cofactor">
    <cofactor evidence="7">
        <name>Zn(2+)</name>
        <dbReference type="ChEBI" id="CHEBI:29105"/>
    </cofactor>
    <text evidence="7">Binds 1 zinc ion.</text>
</comment>
<dbReference type="Proteomes" id="UP000177697">
    <property type="component" value="Unassembled WGS sequence"/>
</dbReference>
<organism evidence="8 9">
    <name type="scientific">Candidatus Zambryskibacteria bacterium RIFOXYC1_FULL_39_10</name>
    <dbReference type="NCBI Taxonomy" id="1802779"/>
    <lineage>
        <taxon>Bacteria</taxon>
        <taxon>Candidatus Zambryskiibacteriota</taxon>
    </lineage>
</organism>
<keyword evidence="7" id="KW-0963">Cytoplasm</keyword>
<evidence type="ECO:0000256" key="5">
    <source>
        <dbReference type="ARBA" id="ARBA00022801"/>
    </source>
</evidence>
<dbReference type="HAMAP" id="MF_00009">
    <property type="entry name" value="Endoribonucl_YbeY"/>
    <property type="match status" value="1"/>
</dbReference>
<dbReference type="GO" id="GO:0004521">
    <property type="term" value="F:RNA endonuclease activity"/>
    <property type="evidence" value="ECO:0007669"/>
    <property type="project" value="UniProtKB-UniRule"/>
</dbReference>
<feature type="binding site" evidence="7">
    <location>
        <position position="90"/>
    </location>
    <ligand>
        <name>Zn(2+)</name>
        <dbReference type="ChEBI" id="CHEBI:29105"/>
        <note>catalytic</note>
    </ligand>
</feature>
<dbReference type="SUPFAM" id="SSF55486">
    <property type="entry name" value="Metalloproteases ('zincins'), catalytic domain"/>
    <property type="match status" value="1"/>
</dbReference>
<keyword evidence="5 7" id="KW-0378">Hydrolase</keyword>
<evidence type="ECO:0000256" key="3">
    <source>
        <dbReference type="ARBA" id="ARBA00022723"/>
    </source>
</evidence>
<evidence type="ECO:0000256" key="7">
    <source>
        <dbReference type="HAMAP-Rule" id="MF_00009"/>
    </source>
</evidence>
<dbReference type="Pfam" id="PF02130">
    <property type="entry name" value="YbeY"/>
    <property type="match status" value="1"/>
</dbReference>
<dbReference type="InterPro" id="IPR002036">
    <property type="entry name" value="YbeY"/>
</dbReference>
<dbReference type="PANTHER" id="PTHR46986:SF1">
    <property type="entry name" value="ENDORIBONUCLEASE YBEY, CHLOROPLASTIC"/>
    <property type="match status" value="1"/>
</dbReference>
<comment type="function">
    <text evidence="7">Single strand-specific metallo-endoribonuclease involved in late-stage 70S ribosome quality control and in maturation of the 3' terminus of the 16S rRNA.</text>
</comment>
<evidence type="ECO:0000256" key="4">
    <source>
        <dbReference type="ARBA" id="ARBA00022759"/>
    </source>
</evidence>
<dbReference type="EC" id="3.1.-.-" evidence="7"/>
<sequence length="120" mass="14366">MIEVLKDLEIKEIKNDILGKDYDLSVRFVSENKIKELNKKYRKINKPTDILSFEISDKMGEIFICKSVANKKAKDFADQYPDYILFLVIHGCFHLKGMEHGVKMERYEFTHYSRYRHRDI</sequence>
<dbReference type="EMBL" id="MHWW01000005">
    <property type="protein sequence ID" value="OHB15856.1"/>
    <property type="molecule type" value="Genomic_DNA"/>
</dbReference>
<feature type="binding site" evidence="7">
    <location>
        <position position="100"/>
    </location>
    <ligand>
        <name>Zn(2+)</name>
        <dbReference type="ChEBI" id="CHEBI:29105"/>
        <note>catalytic</note>
    </ligand>
</feature>
<evidence type="ECO:0000256" key="2">
    <source>
        <dbReference type="ARBA" id="ARBA00022722"/>
    </source>
</evidence>
<keyword evidence="3 7" id="KW-0479">Metal-binding</keyword>
<evidence type="ECO:0000256" key="6">
    <source>
        <dbReference type="ARBA" id="ARBA00022833"/>
    </source>
</evidence>
<comment type="subcellular location">
    <subcellularLocation>
        <location evidence="7">Cytoplasm</location>
    </subcellularLocation>
</comment>
<gene>
    <name evidence="7" type="primary">ybeY</name>
    <name evidence="8" type="ORF">A2431_01185</name>
</gene>
<keyword evidence="2 7" id="KW-0540">Nuclease</keyword>
<comment type="similarity">
    <text evidence="1 7">Belongs to the endoribonuclease YbeY family.</text>
</comment>
<dbReference type="NCBIfam" id="TIGR00043">
    <property type="entry name" value="rRNA maturation RNase YbeY"/>
    <property type="match status" value="1"/>
</dbReference>
<dbReference type="Gene3D" id="3.40.390.30">
    <property type="entry name" value="Metalloproteases ('zincins'), catalytic domain"/>
    <property type="match status" value="1"/>
</dbReference>
<keyword evidence="6 7" id="KW-0862">Zinc</keyword>
<keyword evidence="7" id="KW-0690">Ribosome biogenesis</keyword>
<comment type="caution">
    <text evidence="8">The sequence shown here is derived from an EMBL/GenBank/DDBJ whole genome shotgun (WGS) entry which is preliminary data.</text>
</comment>
<evidence type="ECO:0000313" key="8">
    <source>
        <dbReference type="EMBL" id="OHB15856.1"/>
    </source>
</evidence>
<dbReference type="InterPro" id="IPR023091">
    <property type="entry name" value="MetalPrtase_cat_dom_sf_prd"/>
</dbReference>